<feature type="compositionally biased region" description="Basic and acidic residues" evidence="12">
    <location>
        <begin position="625"/>
        <end position="640"/>
    </location>
</feature>
<dbReference type="InterPro" id="IPR014851">
    <property type="entry name" value="BCS1_N"/>
</dbReference>
<evidence type="ECO:0000256" key="3">
    <source>
        <dbReference type="ARBA" id="ARBA00022692"/>
    </source>
</evidence>
<comment type="subcellular location">
    <subcellularLocation>
        <location evidence="1">Mitochondrion inner membrane</location>
        <topology evidence="1">Single-pass membrane protein</topology>
    </subcellularLocation>
</comment>
<keyword evidence="10 13" id="KW-0472">Membrane</keyword>
<evidence type="ECO:0000313" key="16">
    <source>
        <dbReference type="Proteomes" id="UP000241462"/>
    </source>
</evidence>
<feature type="transmembrane region" description="Helical" evidence="13">
    <location>
        <begin position="50"/>
        <end position="71"/>
    </location>
</feature>
<dbReference type="InterPro" id="IPR027417">
    <property type="entry name" value="P-loop_NTPase"/>
</dbReference>
<protein>
    <recommendedName>
        <fullName evidence="14">AAA+ ATPase domain-containing protein</fullName>
    </recommendedName>
</protein>
<evidence type="ECO:0000256" key="6">
    <source>
        <dbReference type="ARBA" id="ARBA00022801"/>
    </source>
</evidence>
<dbReference type="InterPro" id="IPR003959">
    <property type="entry name" value="ATPase_AAA_core"/>
</dbReference>
<dbReference type="InterPro" id="IPR003593">
    <property type="entry name" value="AAA+_ATPase"/>
</dbReference>
<dbReference type="SUPFAM" id="SSF52540">
    <property type="entry name" value="P-loop containing nucleoside triphosphate hydrolases"/>
    <property type="match status" value="1"/>
</dbReference>
<evidence type="ECO:0000313" key="15">
    <source>
        <dbReference type="EMBL" id="PSR83515.1"/>
    </source>
</evidence>
<accession>A0A2T3A613</accession>
<evidence type="ECO:0000256" key="8">
    <source>
        <dbReference type="ARBA" id="ARBA00022989"/>
    </source>
</evidence>
<dbReference type="PROSITE" id="PS00674">
    <property type="entry name" value="AAA"/>
    <property type="match status" value="1"/>
</dbReference>
<dbReference type="InterPro" id="IPR050747">
    <property type="entry name" value="Mitochondrial_chaperone_BCS1"/>
</dbReference>
<feature type="compositionally biased region" description="Basic residues" evidence="12">
    <location>
        <begin position="697"/>
        <end position="706"/>
    </location>
</feature>
<keyword evidence="4" id="KW-0547">Nucleotide-binding</keyword>
<comment type="catalytic activity">
    <reaction evidence="11">
        <text>ATP + H2O = ADP + phosphate + H(+)</text>
        <dbReference type="Rhea" id="RHEA:13065"/>
        <dbReference type="ChEBI" id="CHEBI:15377"/>
        <dbReference type="ChEBI" id="CHEBI:15378"/>
        <dbReference type="ChEBI" id="CHEBI:30616"/>
        <dbReference type="ChEBI" id="CHEBI:43474"/>
        <dbReference type="ChEBI" id="CHEBI:456216"/>
    </reaction>
    <physiologicalReaction direction="left-to-right" evidence="11">
        <dbReference type="Rhea" id="RHEA:13066"/>
    </physiologicalReaction>
</comment>
<feature type="compositionally biased region" description="Acidic residues" evidence="12">
    <location>
        <begin position="372"/>
        <end position="387"/>
    </location>
</feature>
<dbReference type="PANTHER" id="PTHR23070">
    <property type="entry name" value="BCS1 AAA-TYPE ATPASE"/>
    <property type="match status" value="1"/>
</dbReference>
<evidence type="ECO:0000256" key="10">
    <source>
        <dbReference type="ARBA" id="ARBA00023136"/>
    </source>
</evidence>
<keyword evidence="6" id="KW-0378">Hydrolase</keyword>
<evidence type="ECO:0000256" key="11">
    <source>
        <dbReference type="ARBA" id="ARBA00048778"/>
    </source>
</evidence>
<feature type="compositionally biased region" description="Basic and acidic residues" evidence="12">
    <location>
        <begin position="359"/>
        <end position="371"/>
    </location>
</feature>
<evidence type="ECO:0000256" key="5">
    <source>
        <dbReference type="ARBA" id="ARBA00022792"/>
    </source>
</evidence>
<keyword evidence="16" id="KW-1185">Reference proteome</keyword>
<gene>
    <name evidence="15" type="ORF">BD289DRAFT_453816</name>
</gene>
<proteinExistence type="inferred from homology"/>
<feature type="compositionally biased region" description="Acidic residues" evidence="12">
    <location>
        <begin position="656"/>
        <end position="671"/>
    </location>
</feature>
<feature type="compositionally biased region" description="Low complexity" evidence="12">
    <location>
        <begin position="489"/>
        <end position="502"/>
    </location>
</feature>
<dbReference type="EMBL" id="KZ678459">
    <property type="protein sequence ID" value="PSR83515.1"/>
    <property type="molecule type" value="Genomic_DNA"/>
</dbReference>
<feature type="compositionally biased region" description="Basic and acidic residues" evidence="12">
    <location>
        <begin position="686"/>
        <end position="696"/>
    </location>
</feature>
<dbReference type="InterPro" id="IPR057495">
    <property type="entry name" value="AAA_lid_BCS1"/>
</dbReference>
<evidence type="ECO:0000256" key="7">
    <source>
        <dbReference type="ARBA" id="ARBA00022840"/>
    </source>
</evidence>
<evidence type="ECO:0000256" key="9">
    <source>
        <dbReference type="ARBA" id="ARBA00023128"/>
    </source>
</evidence>
<keyword evidence="3 13" id="KW-0812">Transmembrane</keyword>
<evidence type="ECO:0000259" key="14">
    <source>
        <dbReference type="SMART" id="SM00382"/>
    </source>
</evidence>
<reference evidence="15 16" key="1">
    <citation type="journal article" date="2018" name="Mycol. Prog.">
        <title>Coniella lustricola, a new species from submerged detritus.</title>
        <authorList>
            <person name="Raudabaugh D.B."/>
            <person name="Iturriaga T."/>
            <person name="Carver A."/>
            <person name="Mondo S."/>
            <person name="Pangilinan J."/>
            <person name="Lipzen A."/>
            <person name="He G."/>
            <person name="Amirebrahimi M."/>
            <person name="Grigoriev I.V."/>
            <person name="Miller A.N."/>
        </authorList>
    </citation>
    <scope>NUCLEOTIDE SEQUENCE [LARGE SCALE GENOMIC DNA]</scope>
    <source>
        <strain evidence="15 16">B22-T-1</strain>
    </source>
</reference>
<dbReference type="GO" id="GO:0016887">
    <property type="term" value="F:ATP hydrolysis activity"/>
    <property type="evidence" value="ECO:0007669"/>
    <property type="project" value="InterPro"/>
</dbReference>
<dbReference type="GO" id="GO:0005524">
    <property type="term" value="F:ATP binding"/>
    <property type="evidence" value="ECO:0007669"/>
    <property type="project" value="UniProtKB-KW"/>
</dbReference>
<keyword evidence="8 13" id="KW-1133">Transmembrane helix</keyword>
<feature type="compositionally biased region" description="Basic residues" evidence="12">
    <location>
        <begin position="641"/>
        <end position="653"/>
    </location>
</feature>
<feature type="region of interest" description="Disordered" evidence="12">
    <location>
        <begin position="477"/>
        <end position="547"/>
    </location>
</feature>
<dbReference type="AlphaFoldDB" id="A0A2T3A613"/>
<evidence type="ECO:0000256" key="12">
    <source>
        <dbReference type="SAM" id="MobiDB-lite"/>
    </source>
</evidence>
<name>A0A2T3A613_9PEZI</name>
<dbReference type="SMART" id="SM00382">
    <property type="entry name" value="AAA"/>
    <property type="match status" value="1"/>
</dbReference>
<dbReference type="STRING" id="2025994.A0A2T3A613"/>
<feature type="compositionally biased region" description="Polar residues" evidence="12">
    <location>
        <begin position="504"/>
        <end position="513"/>
    </location>
</feature>
<keyword evidence="5" id="KW-0999">Mitochondrion inner membrane</keyword>
<dbReference type="Pfam" id="PF08740">
    <property type="entry name" value="BCS1_N"/>
    <property type="match status" value="1"/>
</dbReference>
<dbReference type="InterPro" id="IPR003960">
    <property type="entry name" value="ATPase_AAA_CS"/>
</dbReference>
<feature type="region of interest" description="Disordered" evidence="12">
    <location>
        <begin position="594"/>
        <end position="724"/>
    </location>
</feature>
<feature type="compositionally biased region" description="Acidic residues" evidence="12">
    <location>
        <begin position="537"/>
        <end position="547"/>
    </location>
</feature>
<evidence type="ECO:0000256" key="1">
    <source>
        <dbReference type="ARBA" id="ARBA00004434"/>
    </source>
</evidence>
<dbReference type="Pfam" id="PF00004">
    <property type="entry name" value="AAA"/>
    <property type="match status" value="2"/>
</dbReference>
<dbReference type="Pfam" id="PF25426">
    <property type="entry name" value="AAA_lid_BCS1"/>
    <property type="match status" value="1"/>
</dbReference>
<keyword evidence="9" id="KW-0496">Mitochondrion</keyword>
<dbReference type="Gene3D" id="3.40.50.300">
    <property type="entry name" value="P-loop containing nucleotide triphosphate hydrolases"/>
    <property type="match status" value="1"/>
</dbReference>
<evidence type="ECO:0000256" key="4">
    <source>
        <dbReference type="ARBA" id="ARBA00022741"/>
    </source>
</evidence>
<sequence>MDVLPSLQTLSSVAIWSNWRRILAYFPPAERYLEDLNADTLIHHVFGTRIGLGVLLFLSLAALTHFAFAGWRWARHKLLLYCYTKISIEQSSLLYRQVVDWTARHPHMFTSVNTGRIQIRYSEVQIDVPDEAGEIDITRMMNEIPPEFEPEIDQVKFWSNGSFFWMQERKEKKLQWHGKEAPDNWLDIYCLNWRRSTEPLKQLLTEILKNDAAQHCTKTLIYAPQTIWHLSGSSHTHAKCYWGRLRSRLRRPLSTVILDQRQKETIISDVRSFLSVSGVRWYEEKGLPLRLGYLFSGPPGTGKSSLAFAIASAFGLPVYMMNLSSPGLSDADVESLFSRLPRFCIVLLEDVDATRPLKRQLDGHKKKSEKDSDSDEQSDTSDSDSDDAMSGTGKKKGKGGADNTNTVTLSGLLNAIDGVAASEGRILIMTTNHIENLDEALIRTGRADRIVTFNNTTKQQAADMFINAYSGTRWTGGKRYRRRIQDSKTPSSQTGQSTSPETALASSQKQPQQTHKDTVPDKKNATQEIDKKQKEKEDDDDDVDNDVEDWTDEDIALLAKQFSDKIRDTEFSPALLQQYFKDFRAEPRRAVKELGAWMEDPRGYRKPGIGYESVIGSKKVVQNPGKDEAAKKAKKIEKDKKTNKKNKKEKKKKEEREEEDEDEQREGEDETSGSADGKGDADDDDAVKTPEKPTEKRTKRVKKLKTKATPELSTSPAITPPTTP</sequence>
<evidence type="ECO:0000256" key="13">
    <source>
        <dbReference type="SAM" id="Phobius"/>
    </source>
</evidence>
<feature type="compositionally biased region" description="Basic and acidic residues" evidence="12">
    <location>
        <begin position="514"/>
        <end position="536"/>
    </location>
</feature>
<dbReference type="GO" id="GO:0005743">
    <property type="term" value="C:mitochondrial inner membrane"/>
    <property type="evidence" value="ECO:0007669"/>
    <property type="project" value="UniProtKB-SubCell"/>
</dbReference>
<dbReference type="InParanoid" id="A0A2T3A613"/>
<feature type="domain" description="AAA+ ATPase" evidence="14">
    <location>
        <begin position="289"/>
        <end position="457"/>
    </location>
</feature>
<dbReference type="OrthoDB" id="10251412at2759"/>
<keyword evidence="7" id="KW-0067">ATP-binding</keyword>
<feature type="region of interest" description="Disordered" evidence="12">
    <location>
        <begin position="359"/>
        <end position="404"/>
    </location>
</feature>
<organism evidence="15 16">
    <name type="scientific">Coniella lustricola</name>
    <dbReference type="NCBI Taxonomy" id="2025994"/>
    <lineage>
        <taxon>Eukaryota</taxon>
        <taxon>Fungi</taxon>
        <taxon>Dikarya</taxon>
        <taxon>Ascomycota</taxon>
        <taxon>Pezizomycotina</taxon>
        <taxon>Sordariomycetes</taxon>
        <taxon>Sordariomycetidae</taxon>
        <taxon>Diaporthales</taxon>
        <taxon>Schizoparmaceae</taxon>
        <taxon>Coniella</taxon>
    </lineage>
</organism>
<comment type="similarity">
    <text evidence="2">Belongs to the AAA ATPase family. BCS1 subfamily.</text>
</comment>
<feature type="compositionally biased region" description="Low complexity" evidence="12">
    <location>
        <begin position="707"/>
        <end position="717"/>
    </location>
</feature>
<evidence type="ECO:0000256" key="2">
    <source>
        <dbReference type="ARBA" id="ARBA00007448"/>
    </source>
</evidence>
<dbReference type="Proteomes" id="UP000241462">
    <property type="component" value="Unassembled WGS sequence"/>
</dbReference>